<dbReference type="Gene3D" id="1.20.1070.10">
    <property type="entry name" value="Rhodopsin 7-helix transmembrane proteins"/>
    <property type="match status" value="1"/>
</dbReference>
<feature type="transmembrane region" description="Helical" evidence="5">
    <location>
        <begin position="28"/>
        <end position="48"/>
    </location>
</feature>
<evidence type="ECO:0000256" key="3">
    <source>
        <dbReference type="ARBA" id="ARBA00022989"/>
    </source>
</evidence>
<accession>A0A0N4VPT4</accession>
<reference evidence="7" key="1">
    <citation type="submission" date="2017-02" db="UniProtKB">
        <authorList>
            <consortium name="WormBaseParasite"/>
        </authorList>
    </citation>
    <scope>IDENTIFICATION</scope>
</reference>
<comment type="subcellular location">
    <subcellularLocation>
        <location evidence="1">Membrane</location>
    </subcellularLocation>
</comment>
<keyword evidence="2 5" id="KW-0812">Transmembrane</keyword>
<keyword evidence="4 5" id="KW-0472">Membrane</keyword>
<dbReference type="GO" id="GO:0016020">
    <property type="term" value="C:membrane"/>
    <property type="evidence" value="ECO:0007669"/>
    <property type="project" value="UniProtKB-SubCell"/>
</dbReference>
<sequence>LYRCVIVVSADRLLGIKYPLYVRAEWDWYVFPGIVGGIVLLTRLFSFYQHFEYSCKVRAFCYGAQLISICFPVTSERFIFLIDICITRKKKKKILFSFGNKPNPYSIRLRKFIAASKIVHAVVMVIIPIITLIILNTLLLWALRKRKNGILNGELQKTRSTRDAQIHYAKTEQRVTLTVALIVTAFTITNGPSAMMQFIKWKDPRYPTLICNTLVIFGKAINFILFCLSSKHFRRRLIEMLGRDVSKQISKFSSMGIDSGIPRYSSRISRKKRYSGSTLLRK</sequence>
<dbReference type="PROSITE" id="PS50262">
    <property type="entry name" value="G_PROTEIN_RECEP_F1_2"/>
    <property type="match status" value="1"/>
</dbReference>
<feature type="domain" description="G-protein coupled receptors family 1 profile" evidence="6">
    <location>
        <begin position="1"/>
        <end position="226"/>
    </location>
</feature>
<evidence type="ECO:0000256" key="2">
    <source>
        <dbReference type="ARBA" id="ARBA00022692"/>
    </source>
</evidence>
<evidence type="ECO:0000313" key="7">
    <source>
        <dbReference type="WBParaSite" id="EVEC_0001301801-mRNA-1"/>
    </source>
</evidence>
<dbReference type="InterPro" id="IPR019427">
    <property type="entry name" value="7TM_GPCR_serpentine_rcpt_Srw"/>
</dbReference>
<protein>
    <submittedName>
        <fullName evidence="7">G_PROTEIN_RECEP_F1_2 domain-containing protein</fullName>
    </submittedName>
</protein>
<dbReference type="AlphaFoldDB" id="A0A0N4VPT4"/>
<feature type="transmembrane region" description="Helical" evidence="5">
    <location>
        <begin position="206"/>
        <end position="228"/>
    </location>
</feature>
<proteinExistence type="predicted"/>
<dbReference type="SUPFAM" id="SSF81321">
    <property type="entry name" value="Family A G protein-coupled receptor-like"/>
    <property type="match status" value="1"/>
</dbReference>
<name>A0A0N4VPT4_ENTVE</name>
<evidence type="ECO:0000256" key="1">
    <source>
        <dbReference type="ARBA" id="ARBA00004370"/>
    </source>
</evidence>
<evidence type="ECO:0000256" key="4">
    <source>
        <dbReference type="ARBA" id="ARBA00023136"/>
    </source>
</evidence>
<feature type="transmembrane region" description="Helical" evidence="5">
    <location>
        <begin position="118"/>
        <end position="143"/>
    </location>
</feature>
<dbReference type="InterPro" id="IPR017452">
    <property type="entry name" value="GPCR_Rhodpsn_7TM"/>
</dbReference>
<organism evidence="7">
    <name type="scientific">Enterobius vermicularis</name>
    <name type="common">Human pinworm</name>
    <dbReference type="NCBI Taxonomy" id="51028"/>
    <lineage>
        <taxon>Eukaryota</taxon>
        <taxon>Metazoa</taxon>
        <taxon>Ecdysozoa</taxon>
        <taxon>Nematoda</taxon>
        <taxon>Chromadorea</taxon>
        <taxon>Rhabditida</taxon>
        <taxon>Spirurina</taxon>
        <taxon>Oxyuridomorpha</taxon>
        <taxon>Oxyuroidea</taxon>
        <taxon>Oxyuridae</taxon>
        <taxon>Enterobius</taxon>
    </lineage>
</organism>
<dbReference type="PANTHER" id="PTHR46895">
    <property type="entry name" value="PROTEIN CBG20548-RELATED"/>
    <property type="match status" value="1"/>
</dbReference>
<evidence type="ECO:0000259" key="6">
    <source>
        <dbReference type="PROSITE" id="PS50262"/>
    </source>
</evidence>
<dbReference type="WBParaSite" id="EVEC_0001301801-mRNA-1">
    <property type="protein sequence ID" value="EVEC_0001301801-mRNA-1"/>
    <property type="gene ID" value="EVEC_0001301801"/>
</dbReference>
<keyword evidence="3 5" id="KW-1133">Transmembrane helix</keyword>
<evidence type="ECO:0000256" key="5">
    <source>
        <dbReference type="SAM" id="Phobius"/>
    </source>
</evidence>
<feature type="transmembrane region" description="Helical" evidence="5">
    <location>
        <begin position="60"/>
        <end position="82"/>
    </location>
</feature>
<feature type="transmembrane region" description="Helical" evidence="5">
    <location>
        <begin position="175"/>
        <end position="194"/>
    </location>
</feature>
<dbReference type="GO" id="GO:0008528">
    <property type="term" value="F:G protein-coupled peptide receptor activity"/>
    <property type="evidence" value="ECO:0007669"/>
    <property type="project" value="InterPro"/>
</dbReference>
<dbReference type="PANTHER" id="PTHR46895:SF4">
    <property type="entry name" value="G-PROTEIN COUPLED RECEPTORS FAMILY 1 PROFILE DOMAIN-CONTAINING PROTEIN"/>
    <property type="match status" value="1"/>
</dbReference>
<dbReference type="Pfam" id="PF10324">
    <property type="entry name" value="7TM_GPCR_Srw"/>
    <property type="match status" value="1"/>
</dbReference>